<feature type="domain" description="HPt" evidence="2">
    <location>
        <begin position="65"/>
        <end position="167"/>
    </location>
</feature>
<feature type="modified residue" description="Phosphohistidine" evidence="1">
    <location>
        <position position="104"/>
    </location>
</feature>
<dbReference type="CDD" id="cd00088">
    <property type="entry name" value="HPT"/>
    <property type="match status" value="1"/>
</dbReference>
<dbReference type="SUPFAM" id="SSF47226">
    <property type="entry name" value="Histidine-containing phosphotransfer domain, HPT domain"/>
    <property type="match status" value="1"/>
</dbReference>
<name>A0A0L0SLH3_ALLM3</name>
<gene>
    <name evidence="3" type="ORF">AMAG_08434</name>
</gene>
<dbReference type="InterPro" id="IPR036641">
    <property type="entry name" value="HPT_dom_sf"/>
</dbReference>
<evidence type="ECO:0000256" key="1">
    <source>
        <dbReference type="PROSITE-ProRule" id="PRU00110"/>
    </source>
</evidence>
<dbReference type="eggNOG" id="KOG4747">
    <property type="taxonomic scope" value="Eukaryota"/>
</dbReference>
<sequence length="172" mass="18480">MPGTPLPADVVEMAIFEQLLEMDDDARIHHTPRRRPAAGPLLPLLRARASRPVISTAAAVPWSADPGFSQSLVDNFFEQADGTLKEMQLSLASQNLEALSRQGHFLKGSAAALGIVKLKKAFEKIQYLGQGKDESGAGSSAPDQALARIAQLMNDVNAALAEAHRAFAAYYQ</sequence>
<evidence type="ECO:0000259" key="2">
    <source>
        <dbReference type="PROSITE" id="PS50894"/>
    </source>
</evidence>
<dbReference type="Gene3D" id="1.20.120.160">
    <property type="entry name" value="HPT domain"/>
    <property type="match status" value="1"/>
</dbReference>
<dbReference type="PANTHER" id="PTHR28242:SF52">
    <property type="entry name" value="PHOSPHORELAY INTERMEDIATE PROTEIN YPD1"/>
    <property type="match status" value="1"/>
</dbReference>
<dbReference type="GO" id="GO:0000160">
    <property type="term" value="P:phosphorelay signal transduction system"/>
    <property type="evidence" value="ECO:0007669"/>
    <property type="project" value="InterPro"/>
</dbReference>
<dbReference type="STRING" id="578462.A0A0L0SLH3"/>
<dbReference type="GO" id="GO:0009927">
    <property type="term" value="F:histidine phosphotransfer kinase activity"/>
    <property type="evidence" value="ECO:0007669"/>
    <property type="project" value="InterPro"/>
</dbReference>
<evidence type="ECO:0000313" key="4">
    <source>
        <dbReference type="Proteomes" id="UP000054350"/>
    </source>
</evidence>
<dbReference type="GO" id="GO:0005737">
    <property type="term" value="C:cytoplasm"/>
    <property type="evidence" value="ECO:0007669"/>
    <property type="project" value="TreeGrafter"/>
</dbReference>
<dbReference type="VEuPathDB" id="FungiDB:AMAG_08434"/>
<accession>A0A0L0SLH3</accession>
<keyword evidence="4" id="KW-1185">Reference proteome</keyword>
<organism evidence="3 4">
    <name type="scientific">Allomyces macrogynus (strain ATCC 38327)</name>
    <name type="common">Allomyces javanicus var. macrogynus</name>
    <dbReference type="NCBI Taxonomy" id="578462"/>
    <lineage>
        <taxon>Eukaryota</taxon>
        <taxon>Fungi</taxon>
        <taxon>Fungi incertae sedis</taxon>
        <taxon>Blastocladiomycota</taxon>
        <taxon>Blastocladiomycetes</taxon>
        <taxon>Blastocladiales</taxon>
        <taxon>Blastocladiaceae</taxon>
        <taxon>Allomyces</taxon>
    </lineage>
</organism>
<dbReference type="InterPro" id="IPR008207">
    <property type="entry name" value="Sig_transdc_His_kin_Hpt_dom"/>
</dbReference>
<dbReference type="AlphaFoldDB" id="A0A0L0SLH3"/>
<dbReference type="PROSITE" id="PS50894">
    <property type="entry name" value="HPT"/>
    <property type="match status" value="1"/>
</dbReference>
<dbReference type="GO" id="GO:0005634">
    <property type="term" value="C:nucleus"/>
    <property type="evidence" value="ECO:0007669"/>
    <property type="project" value="TreeGrafter"/>
</dbReference>
<proteinExistence type="predicted"/>
<dbReference type="Pfam" id="PF01627">
    <property type="entry name" value="Hpt"/>
    <property type="match status" value="1"/>
</dbReference>
<dbReference type="InterPro" id="IPR045871">
    <property type="entry name" value="AHP1-5/YPD1"/>
</dbReference>
<evidence type="ECO:0000313" key="3">
    <source>
        <dbReference type="EMBL" id="KNE63293.1"/>
    </source>
</evidence>
<dbReference type="EMBL" id="GG745342">
    <property type="protein sequence ID" value="KNE63293.1"/>
    <property type="molecule type" value="Genomic_DNA"/>
</dbReference>
<reference evidence="4" key="2">
    <citation type="submission" date="2009-11" db="EMBL/GenBank/DDBJ databases">
        <title>The Genome Sequence of Allomyces macrogynus strain ATCC 38327.</title>
        <authorList>
            <consortium name="The Broad Institute Genome Sequencing Platform"/>
            <person name="Russ C."/>
            <person name="Cuomo C."/>
            <person name="Shea T."/>
            <person name="Young S.K."/>
            <person name="Zeng Q."/>
            <person name="Koehrsen M."/>
            <person name="Haas B."/>
            <person name="Borodovsky M."/>
            <person name="Guigo R."/>
            <person name="Alvarado L."/>
            <person name="Berlin A."/>
            <person name="Borenstein D."/>
            <person name="Chen Z."/>
            <person name="Engels R."/>
            <person name="Freedman E."/>
            <person name="Gellesch M."/>
            <person name="Goldberg J."/>
            <person name="Griggs A."/>
            <person name="Gujja S."/>
            <person name="Heiman D."/>
            <person name="Hepburn T."/>
            <person name="Howarth C."/>
            <person name="Jen D."/>
            <person name="Larson L."/>
            <person name="Lewis B."/>
            <person name="Mehta T."/>
            <person name="Park D."/>
            <person name="Pearson M."/>
            <person name="Roberts A."/>
            <person name="Saif S."/>
            <person name="Shenoy N."/>
            <person name="Sisk P."/>
            <person name="Stolte C."/>
            <person name="Sykes S."/>
            <person name="Walk T."/>
            <person name="White J."/>
            <person name="Yandava C."/>
            <person name="Burger G."/>
            <person name="Gray M.W."/>
            <person name="Holland P.W.H."/>
            <person name="King N."/>
            <person name="Lang F.B.F."/>
            <person name="Roger A.J."/>
            <person name="Ruiz-Trillo I."/>
            <person name="Lander E."/>
            <person name="Nusbaum C."/>
        </authorList>
    </citation>
    <scope>NUCLEOTIDE SEQUENCE [LARGE SCALE GENOMIC DNA]</scope>
    <source>
        <strain evidence="4">ATCC 38327</strain>
    </source>
</reference>
<dbReference type="Proteomes" id="UP000054350">
    <property type="component" value="Unassembled WGS sequence"/>
</dbReference>
<dbReference type="GO" id="GO:0043424">
    <property type="term" value="F:protein histidine kinase binding"/>
    <property type="evidence" value="ECO:0007669"/>
    <property type="project" value="InterPro"/>
</dbReference>
<protein>
    <recommendedName>
        <fullName evidence="2">HPt domain-containing protein</fullName>
    </recommendedName>
</protein>
<keyword evidence="1" id="KW-0597">Phosphoprotein</keyword>
<reference evidence="3 4" key="1">
    <citation type="submission" date="2009-11" db="EMBL/GenBank/DDBJ databases">
        <title>Annotation of Allomyces macrogynus ATCC 38327.</title>
        <authorList>
            <consortium name="The Broad Institute Genome Sequencing Platform"/>
            <person name="Russ C."/>
            <person name="Cuomo C."/>
            <person name="Burger G."/>
            <person name="Gray M.W."/>
            <person name="Holland P.W.H."/>
            <person name="King N."/>
            <person name="Lang F.B.F."/>
            <person name="Roger A.J."/>
            <person name="Ruiz-Trillo I."/>
            <person name="Young S.K."/>
            <person name="Zeng Q."/>
            <person name="Gargeya S."/>
            <person name="Fitzgerald M."/>
            <person name="Haas B."/>
            <person name="Abouelleil A."/>
            <person name="Alvarado L."/>
            <person name="Arachchi H.M."/>
            <person name="Berlin A."/>
            <person name="Chapman S.B."/>
            <person name="Gearin G."/>
            <person name="Goldberg J."/>
            <person name="Griggs A."/>
            <person name="Gujja S."/>
            <person name="Hansen M."/>
            <person name="Heiman D."/>
            <person name="Howarth C."/>
            <person name="Larimer J."/>
            <person name="Lui A."/>
            <person name="MacDonald P.J.P."/>
            <person name="McCowen C."/>
            <person name="Montmayeur A."/>
            <person name="Murphy C."/>
            <person name="Neiman D."/>
            <person name="Pearson M."/>
            <person name="Priest M."/>
            <person name="Roberts A."/>
            <person name="Saif S."/>
            <person name="Shea T."/>
            <person name="Sisk P."/>
            <person name="Stolte C."/>
            <person name="Sykes S."/>
            <person name="Wortman J."/>
            <person name="Nusbaum C."/>
            <person name="Birren B."/>
        </authorList>
    </citation>
    <scope>NUCLEOTIDE SEQUENCE [LARGE SCALE GENOMIC DNA]</scope>
    <source>
        <strain evidence="3 4">ATCC 38327</strain>
    </source>
</reference>
<dbReference type="PANTHER" id="PTHR28242">
    <property type="entry name" value="PHOSPHORELAY INTERMEDIATE PROTEIN YPD1"/>
    <property type="match status" value="1"/>
</dbReference>
<dbReference type="OrthoDB" id="1673781at2759"/>